<dbReference type="STRING" id="177199.A0A420Y9Z1"/>
<dbReference type="PROSITE" id="PS50012">
    <property type="entry name" value="RCC1_3"/>
    <property type="match status" value="2"/>
</dbReference>
<accession>A0A420Y9Z1</accession>
<keyword evidence="3" id="KW-1185">Reference proteome</keyword>
<evidence type="ECO:0000313" key="3">
    <source>
        <dbReference type="Proteomes" id="UP000275385"/>
    </source>
</evidence>
<dbReference type="EMBL" id="QVQW01000028">
    <property type="protein sequence ID" value="RKU44709.1"/>
    <property type="molecule type" value="Genomic_DNA"/>
</dbReference>
<organism evidence="2 3">
    <name type="scientific">Coniochaeta pulveracea</name>
    <dbReference type="NCBI Taxonomy" id="177199"/>
    <lineage>
        <taxon>Eukaryota</taxon>
        <taxon>Fungi</taxon>
        <taxon>Dikarya</taxon>
        <taxon>Ascomycota</taxon>
        <taxon>Pezizomycotina</taxon>
        <taxon>Sordariomycetes</taxon>
        <taxon>Sordariomycetidae</taxon>
        <taxon>Coniochaetales</taxon>
        <taxon>Coniochaetaceae</taxon>
        <taxon>Coniochaeta</taxon>
    </lineage>
</organism>
<dbReference type="PANTHER" id="PTHR45982:SF1">
    <property type="entry name" value="REGULATOR OF CHROMOSOME CONDENSATION"/>
    <property type="match status" value="1"/>
</dbReference>
<sequence length="322" mass="35034">MELYATGFDAWNQLNFNKTDPRSNDEPSDLRAFTCILRDPVIRNVGAFLTYTSVETSSGNTTAGIVPKEHLLARKLRGIDHRHSSCWAEALNGSFVILNTTDFKLEQYSDSKNLRYMAGTLLNAKDDAKQTFRVGSIGRPVQQLLAYDTGFVALTADGEVYTWGDERYSLCLGRMPTPESPADKPGLVADLVDLPTGRIVKIAANGYLLAALTSGNDLYFWGGHPAQEPLIEEILSGCPHPIALGDHDIVDVGVGESHMIALTAAGQVYVIGVNQNGQLGTDTHHRSKDWVTVDLGLHQSQKIKGVAAGPRTSFIIVEGLRP</sequence>
<dbReference type="InterPro" id="IPR000408">
    <property type="entry name" value="Reg_chr_condens"/>
</dbReference>
<dbReference type="InterPro" id="IPR051553">
    <property type="entry name" value="Ran_GTPase-activating"/>
</dbReference>
<dbReference type="GO" id="GO:0005737">
    <property type="term" value="C:cytoplasm"/>
    <property type="evidence" value="ECO:0007669"/>
    <property type="project" value="TreeGrafter"/>
</dbReference>
<reference evidence="2 3" key="1">
    <citation type="submission" date="2018-08" db="EMBL/GenBank/DDBJ databases">
        <title>Draft genome of the lignicolous fungus Coniochaeta pulveracea.</title>
        <authorList>
            <person name="Borstlap C.J."/>
            <person name="De Witt R.N."/>
            <person name="Botha A."/>
            <person name="Volschenk H."/>
        </authorList>
    </citation>
    <scope>NUCLEOTIDE SEQUENCE [LARGE SCALE GENOMIC DNA]</scope>
    <source>
        <strain evidence="2 3">CAB683</strain>
    </source>
</reference>
<dbReference type="SUPFAM" id="SSF50985">
    <property type="entry name" value="RCC1/BLIP-II"/>
    <property type="match status" value="1"/>
</dbReference>
<evidence type="ECO:0000256" key="1">
    <source>
        <dbReference type="PROSITE-ProRule" id="PRU00235"/>
    </source>
</evidence>
<evidence type="ECO:0008006" key="4">
    <source>
        <dbReference type="Google" id="ProtNLM"/>
    </source>
</evidence>
<protein>
    <recommendedName>
        <fullName evidence="4">Regulator of chromosome condensation</fullName>
    </recommendedName>
</protein>
<feature type="repeat" description="RCC1" evidence="1">
    <location>
        <begin position="158"/>
        <end position="215"/>
    </location>
</feature>
<dbReference type="OrthoDB" id="5370059at2759"/>
<dbReference type="InterPro" id="IPR009091">
    <property type="entry name" value="RCC1/BLIP-II"/>
</dbReference>
<dbReference type="AlphaFoldDB" id="A0A420Y9Z1"/>
<dbReference type="Proteomes" id="UP000275385">
    <property type="component" value="Unassembled WGS sequence"/>
</dbReference>
<dbReference type="PANTHER" id="PTHR45982">
    <property type="entry name" value="REGULATOR OF CHROMOSOME CONDENSATION"/>
    <property type="match status" value="1"/>
</dbReference>
<dbReference type="Gene3D" id="2.130.10.30">
    <property type="entry name" value="Regulator of chromosome condensation 1/beta-lactamase-inhibitor protein II"/>
    <property type="match status" value="1"/>
</dbReference>
<dbReference type="Pfam" id="PF13540">
    <property type="entry name" value="RCC1_2"/>
    <property type="match status" value="1"/>
</dbReference>
<dbReference type="GO" id="GO:0005085">
    <property type="term" value="F:guanyl-nucleotide exchange factor activity"/>
    <property type="evidence" value="ECO:0007669"/>
    <property type="project" value="TreeGrafter"/>
</dbReference>
<feature type="repeat" description="RCC1" evidence="1">
    <location>
        <begin position="266"/>
        <end position="319"/>
    </location>
</feature>
<proteinExistence type="predicted"/>
<evidence type="ECO:0000313" key="2">
    <source>
        <dbReference type="EMBL" id="RKU44709.1"/>
    </source>
</evidence>
<gene>
    <name evidence="2" type="ORF">DL546_006656</name>
</gene>
<name>A0A420Y9Z1_9PEZI</name>
<comment type="caution">
    <text evidence="2">The sequence shown here is derived from an EMBL/GenBank/DDBJ whole genome shotgun (WGS) entry which is preliminary data.</text>
</comment>